<proteinExistence type="predicted"/>
<protein>
    <recommendedName>
        <fullName evidence="4">Rrf2 family transcriptional regulator</fullName>
    </recommendedName>
</protein>
<gene>
    <name evidence="2" type="ORF">A2Z23_00055</name>
</gene>
<dbReference type="InterPro" id="IPR036390">
    <property type="entry name" value="WH_DNA-bd_sf"/>
</dbReference>
<dbReference type="PROSITE" id="PS51197">
    <property type="entry name" value="HTH_RRF2_2"/>
    <property type="match status" value="1"/>
</dbReference>
<evidence type="ECO:0000313" key="2">
    <source>
        <dbReference type="EMBL" id="OGD85654.1"/>
    </source>
</evidence>
<comment type="caution">
    <text evidence="2">The sequence shown here is derived from an EMBL/GenBank/DDBJ whole genome shotgun (WGS) entry which is preliminary data.</text>
</comment>
<dbReference type="InterPro" id="IPR030489">
    <property type="entry name" value="TR_Rrf2-type_CS"/>
</dbReference>
<accession>A0A1F5G1H2</accession>
<dbReference type="InterPro" id="IPR000944">
    <property type="entry name" value="Tscrpt_reg_Rrf2"/>
</dbReference>
<dbReference type="Pfam" id="PF02082">
    <property type="entry name" value="Rrf2"/>
    <property type="match status" value="1"/>
</dbReference>
<dbReference type="GO" id="GO:0003700">
    <property type="term" value="F:DNA-binding transcription factor activity"/>
    <property type="evidence" value="ECO:0007669"/>
    <property type="project" value="TreeGrafter"/>
</dbReference>
<evidence type="ECO:0000256" key="1">
    <source>
        <dbReference type="ARBA" id="ARBA00023125"/>
    </source>
</evidence>
<dbReference type="PANTHER" id="PTHR33221:SF5">
    <property type="entry name" value="HTH-TYPE TRANSCRIPTIONAL REGULATOR ISCR"/>
    <property type="match status" value="1"/>
</dbReference>
<evidence type="ECO:0000313" key="3">
    <source>
        <dbReference type="Proteomes" id="UP000176628"/>
    </source>
</evidence>
<sequence>MFKLSRRGDYGLVFLLSLALKDKKKPTSLGVISKEKKLPSKFLAQLALSLKNAGIIDSKEGAGGGYTLSKNPKEITLFEILEALEGPFSTTSCQLRPGECPVE</sequence>
<feature type="non-terminal residue" evidence="2">
    <location>
        <position position="103"/>
    </location>
</feature>
<reference evidence="2 3" key="1">
    <citation type="journal article" date="2016" name="Nat. Commun.">
        <title>Thousands of microbial genomes shed light on interconnected biogeochemical processes in an aquifer system.</title>
        <authorList>
            <person name="Anantharaman K."/>
            <person name="Brown C.T."/>
            <person name="Hug L.A."/>
            <person name="Sharon I."/>
            <person name="Castelle C.J."/>
            <person name="Probst A.J."/>
            <person name="Thomas B.C."/>
            <person name="Singh A."/>
            <person name="Wilkins M.J."/>
            <person name="Karaoz U."/>
            <person name="Brodie E.L."/>
            <person name="Williams K.H."/>
            <person name="Hubbard S.S."/>
            <person name="Banfield J.F."/>
        </authorList>
    </citation>
    <scope>NUCLEOTIDE SEQUENCE [LARGE SCALE GENOMIC DNA]</scope>
</reference>
<dbReference type="Proteomes" id="UP000176628">
    <property type="component" value="Unassembled WGS sequence"/>
</dbReference>
<dbReference type="GO" id="GO:0003677">
    <property type="term" value="F:DNA binding"/>
    <property type="evidence" value="ECO:0007669"/>
    <property type="project" value="UniProtKB-KW"/>
</dbReference>
<dbReference type="InterPro" id="IPR036388">
    <property type="entry name" value="WH-like_DNA-bd_sf"/>
</dbReference>
<dbReference type="Gene3D" id="1.10.10.10">
    <property type="entry name" value="Winged helix-like DNA-binding domain superfamily/Winged helix DNA-binding domain"/>
    <property type="match status" value="1"/>
</dbReference>
<dbReference type="EMBL" id="MFAV01000048">
    <property type="protein sequence ID" value="OGD85654.1"/>
    <property type="molecule type" value="Genomic_DNA"/>
</dbReference>
<dbReference type="AlphaFoldDB" id="A0A1F5G1H2"/>
<dbReference type="NCBIfam" id="TIGR00738">
    <property type="entry name" value="rrf2_super"/>
    <property type="match status" value="1"/>
</dbReference>
<dbReference type="SUPFAM" id="SSF46785">
    <property type="entry name" value="Winged helix' DNA-binding domain"/>
    <property type="match status" value="1"/>
</dbReference>
<dbReference type="GO" id="GO:0005829">
    <property type="term" value="C:cytosol"/>
    <property type="evidence" value="ECO:0007669"/>
    <property type="project" value="TreeGrafter"/>
</dbReference>
<dbReference type="PANTHER" id="PTHR33221">
    <property type="entry name" value="WINGED HELIX-TURN-HELIX TRANSCRIPTIONAL REGULATOR, RRF2 FAMILY"/>
    <property type="match status" value="1"/>
</dbReference>
<organism evidence="2 3">
    <name type="scientific">Candidatus Curtissbacteria bacterium RBG_16_39_7</name>
    <dbReference type="NCBI Taxonomy" id="1797707"/>
    <lineage>
        <taxon>Bacteria</taxon>
        <taxon>Candidatus Curtissiibacteriota</taxon>
    </lineage>
</organism>
<keyword evidence="1" id="KW-0238">DNA-binding</keyword>
<dbReference type="PROSITE" id="PS01332">
    <property type="entry name" value="HTH_RRF2_1"/>
    <property type="match status" value="1"/>
</dbReference>
<evidence type="ECO:0008006" key="4">
    <source>
        <dbReference type="Google" id="ProtNLM"/>
    </source>
</evidence>
<name>A0A1F5G1H2_9BACT</name>